<keyword evidence="5" id="KW-1185">Reference proteome</keyword>
<dbReference type="InterPro" id="IPR029058">
    <property type="entry name" value="AB_hydrolase_fold"/>
</dbReference>
<evidence type="ECO:0000259" key="3">
    <source>
        <dbReference type="Pfam" id="PF00561"/>
    </source>
</evidence>
<evidence type="ECO:0000313" key="5">
    <source>
        <dbReference type="Proteomes" id="UP000298030"/>
    </source>
</evidence>
<reference evidence="4 5" key="1">
    <citation type="journal article" date="2019" name="Nat. Ecol. Evol.">
        <title>Megaphylogeny resolves global patterns of mushroom evolution.</title>
        <authorList>
            <person name="Varga T."/>
            <person name="Krizsan K."/>
            <person name="Foldi C."/>
            <person name="Dima B."/>
            <person name="Sanchez-Garcia M."/>
            <person name="Sanchez-Ramirez S."/>
            <person name="Szollosi G.J."/>
            <person name="Szarkandi J.G."/>
            <person name="Papp V."/>
            <person name="Albert L."/>
            <person name="Andreopoulos W."/>
            <person name="Angelini C."/>
            <person name="Antonin V."/>
            <person name="Barry K.W."/>
            <person name="Bougher N.L."/>
            <person name="Buchanan P."/>
            <person name="Buyck B."/>
            <person name="Bense V."/>
            <person name="Catcheside P."/>
            <person name="Chovatia M."/>
            <person name="Cooper J."/>
            <person name="Damon W."/>
            <person name="Desjardin D."/>
            <person name="Finy P."/>
            <person name="Geml J."/>
            <person name="Haridas S."/>
            <person name="Hughes K."/>
            <person name="Justo A."/>
            <person name="Karasinski D."/>
            <person name="Kautmanova I."/>
            <person name="Kiss B."/>
            <person name="Kocsube S."/>
            <person name="Kotiranta H."/>
            <person name="LaButti K.M."/>
            <person name="Lechner B.E."/>
            <person name="Liimatainen K."/>
            <person name="Lipzen A."/>
            <person name="Lukacs Z."/>
            <person name="Mihaltcheva S."/>
            <person name="Morgado L.N."/>
            <person name="Niskanen T."/>
            <person name="Noordeloos M.E."/>
            <person name="Ohm R.A."/>
            <person name="Ortiz-Santana B."/>
            <person name="Ovrebo C."/>
            <person name="Racz N."/>
            <person name="Riley R."/>
            <person name="Savchenko A."/>
            <person name="Shiryaev A."/>
            <person name="Soop K."/>
            <person name="Spirin V."/>
            <person name="Szebenyi C."/>
            <person name="Tomsovsky M."/>
            <person name="Tulloss R.E."/>
            <person name="Uehling J."/>
            <person name="Grigoriev I.V."/>
            <person name="Vagvolgyi C."/>
            <person name="Papp T."/>
            <person name="Martin F.M."/>
            <person name="Miettinen O."/>
            <person name="Hibbett D.S."/>
            <person name="Nagy L.G."/>
        </authorList>
    </citation>
    <scope>NUCLEOTIDE SEQUENCE [LARGE SCALE GENOMIC DNA]</scope>
    <source>
        <strain evidence="4 5">FP101781</strain>
    </source>
</reference>
<dbReference type="SUPFAM" id="SSF53474">
    <property type="entry name" value="alpha/beta-Hydrolases"/>
    <property type="match status" value="1"/>
</dbReference>
<dbReference type="Proteomes" id="UP000298030">
    <property type="component" value="Unassembled WGS sequence"/>
</dbReference>
<proteinExistence type="inferred from homology"/>
<dbReference type="OrthoDB" id="408373at2759"/>
<feature type="domain" description="AB hydrolase-1" evidence="3">
    <location>
        <begin position="34"/>
        <end position="309"/>
    </location>
</feature>
<comment type="similarity">
    <text evidence="2">Belongs to the AB hydrolase superfamily. Epoxide hydrolase family.</text>
</comment>
<gene>
    <name evidence="4" type="ORF">FA13DRAFT_1785288</name>
</gene>
<name>A0A4Y7TZP3_COPMI</name>
<dbReference type="PANTHER" id="PTHR43329">
    <property type="entry name" value="EPOXIDE HYDROLASE"/>
    <property type="match status" value="1"/>
</dbReference>
<dbReference type="InterPro" id="IPR000639">
    <property type="entry name" value="Epox_hydrolase-like"/>
</dbReference>
<dbReference type="Gene3D" id="3.40.50.1820">
    <property type="entry name" value="alpha/beta hydrolase"/>
    <property type="match status" value="1"/>
</dbReference>
<dbReference type="Pfam" id="PF00561">
    <property type="entry name" value="Abhydrolase_1"/>
    <property type="match status" value="1"/>
</dbReference>
<dbReference type="AlphaFoldDB" id="A0A4Y7TZP3"/>
<dbReference type="GO" id="GO:0016787">
    <property type="term" value="F:hydrolase activity"/>
    <property type="evidence" value="ECO:0007669"/>
    <property type="project" value="UniProtKB-KW"/>
</dbReference>
<dbReference type="PRINTS" id="PR00412">
    <property type="entry name" value="EPOXHYDRLASE"/>
</dbReference>
<dbReference type="STRING" id="71717.A0A4Y7TZP3"/>
<protein>
    <submittedName>
        <fullName evidence="4">Alpha/beta-hydrolase</fullName>
    </submittedName>
</protein>
<evidence type="ECO:0000256" key="1">
    <source>
        <dbReference type="ARBA" id="ARBA00022801"/>
    </source>
</evidence>
<dbReference type="EMBL" id="QPFP01000002">
    <property type="protein sequence ID" value="TEB39022.1"/>
    <property type="molecule type" value="Genomic_DNA"/>
</dbReference>
<keyword evidence="1 4" id="KW-0378">Hydrolase</keyword>
<evidence type="ECO:0000313" key="4">
    <source>
        <dbReference type="EMBL" id="TEB39022.1"/>
    </source>
</evidence>
<evidence type="ECO:0000256" key="2">
    <source>
        <dbReference type="ARBA" id="ARBA00038334"/>
    </source>
</evidence>
<organism evidence="4 5">
    <name type="scientific">Coprinellus micaceus</name>
    <name type="common">Glistening ink-cap mushroom</name>
    <name type="synonym">Coprinus micaceus</name>
    <dbReference type="NCBI Taxonomy" id="71717"/>
    <lineage>
        <taxon>Eukaryota</taxon>
        <taxon>Fungi</taxon>
        <taxon>Dikarya</taxon>
        <taxon>Basidiomycota</taxon>
        <taxon>Agaricomycotina</taxon>
        <taxon>Agaricomycetes</taxon>
        <taxon>Agaricomycetidae</taxon>
        <taxon>Agaricales</taxon>
        <taxon>Agaricineae</taxon>
        <taxon>Psathyrellaceae</taxon>
        <taxon>Coprinellus</taxon>
    </lineage>
</organism>
<sequence>MVLLDSLLSGFKDFATTRGFNYHYYLCTSSVGKPTLLLVHGFPSLAVDWHNQINYFKERGYGLIVPDQLGYGGSDKPAEVAAYTHSSLAKDLIEILDHEKATDVVAIGHDWGSKTTSLLANLYADRFLGFGFLAVGYLPPNAKPLPETVLDQMVGYWKFFTAPDATNVIKEHIESFYDLLYAKDARLWRFNLSPAGATRIFIEADARAPRVSFANESDEMWTFYRQQFEKNGFEGPLNYYKVASSEIDSEDAKKIPLENYKIQKPVFLGNDGVEDALGAPHIQEAQTRGFCPNATVVNFSTTHWVQAEAPEAVNEALEKWITTAVLA</sequence>
<comment type="caution">
    <text evidence="4">The sequence shown here is derived from an EMBL/GenBank/DDBJ whole genome shotgun (WGS) entry which is preliminary data.</text>
</comment>
<accession>A0A4Y7TZP3</accession>
<dbReference type="InterPro" id="IPR000073">
    <property type="entry name" value="AB_hydrolase_1"/>
</dbReference>